<dbReference type="HAMAP" id="MF_00520">
    <property type="entry name" value="Ribulokinase"/>
    <property type="match status" value="1"/>
</dbReference>
<dbReference type="PIRSF" id="PIRSF000538">
    <property type="entry name" value="GlpK"/>
    <property type="match status" value="1"/>
</dbReference>
<comment type="catalytic activity">
    <reaction evidence="7 9">
        <text>L-ribulose + ATP = L-ribulose 5-phosphate + ADP + H(+)</text>
        <dbReference type="Rhea" id="RHEA:22072"/>
        <dbReference type="ChEBI" id="CHEBI:15378"/>
        <dbReference type="ChEBI" id="CHEBI:16880"/>
        <dbReference type="ChEBI" id="CHEBI:30616"/>
        <dbReference type="ChEBI" id="CHEBI:58226"/>
        <dbReference type="ChEBI" id="CHEBI:456216"/>
        <dbReference type="EC" id="2.7.1.16"/>
    </reaction>
</comment>
<sequence length="555" mass="62209">MVEINSYDKFTIGLDYGTLSARAVLVNTANGEVVAEAVKEYRHGVIKDKIGNRQLPAHWALQSADDYLEALYTIIPEVIEKSGVTKERVIGIGIDFTSCTMLPASKNGKALHQIEKFKDHPHAYVKLWKHHAAQSYAEKINETGNSRNEEFIKAYNRQISSEWLFPKILQIFKEDPEIYAKTDCFIEAGDWLVWQLSGNLKRSICHSGYKAMWQGKYPSKEYFRSLDKEFGNVVEEKLPGEMIHLGQSVGNISSRMAEKLGLSYKTVIASSVIDAHAAVPAVNATREGTMVAVIGTSTCHLVVSEKLNYLQGVNGVVKDGIIEDLYAYECGQAAVGDMFDWFIRNQVSKHYFEAAAEMNMGIHDYLSERASSLNPGGRGILALDWWNGSRIDNRPDLSGVLYGFDLDTKAEEIYRALIEASGFGTKLIIEKFERGGMPIKEFYACGGISKKNQLLVQIYADILDFPIKVSYLEHASAVGAAMYAAVAAGMKEGGYDTIQDAAEAMADRHVHTVYPHKERTKMYQQLYELYREAREENLNSKVLQKLQDMKNDARV</sequence>
<dbReference type="NCBIfam" id="TIGR01234">
    <property type="entry name" value="L-ribulokinase"/>
    <property type="match status" value="1"/>
</dbReference>
<gene>
    <name evidence="7" type="primary">araB</name>
    <name evidence="12" type="ORF">NG54_16205</name>
</gene>
<feature type="domain" description="Carbohydrate kinase FGGY N-terminal" evidence="10">
    <location>
        <begin position="11"/>
        <end position="278"/>
    </location>
</feature>
<dbReference type="EMBL" id="JRUN01000068">
    <property type="protein sequence ID" value="KHD84341.1"/>
    <property type="molecule type" value="Genomic_DNA"/>
</dbReference>
<evidence type="ECO:0000256" key="7">
    <source>
        <dbReference type="HAMAP-Rule" id="MF_00520"/>
    </source>
</evidence>
<dbReference type="NCBIfam" id="NF003154">
    <property type="entry name" value="PRK04123.1"/>
    <property type="match status" value="1"/>
</dbReference>
<dbReference type="PANTHER" id="PTHR43435:SF4">
    <property type="entry name" value="FGGY CARBOHYDRATE KINASE DOMAIN-CONTAINING PROTEIN"/>
    <property type="match status" value="1"/>
</dbReference>
<dbReference type="InterPro" id="IPR000577">
    <property type="entry name" value="Carb_kinase_FGGY"/>
</dbReference>
<comment type="caution">
    <text evidence="12">The sequence shown here is derived from an EMBL/GenBank/DDBJ whole genome shotgun (WGS) entry which is preliminary data.</text>
</comment>
<evidence type="ECO:0000256" key="4">
    <source>
        <dbReference type="ARBA" id="ARBA00022840"/>
    </source>
</evidence>
<evidence type="ECO:0000256" key="2">
    <source>
        <dbReference type="ARBA" id="ARBA00022741"/>
    </source>
</evidence>
<organism evidence="12 13">
    <name type="scientific">Heyndrickxia ginsengihumi</name>
    <dbReference type="NCBI Taxonomy" id="363870"/>
    <lineage>
        <taxon>Bacteria</taxon>
        <taxon>Bacillati</taxon>
        <taxon>Bacillota</taxon>
        <taxon>Bacilli</taxon>
        <taxon>Bacillales</taxon>
        <taxon>Bacillaceae</taxon>
        <taxon>Heyndrickxia</taxon>
    </lineage>
</organism>
<dbReference type="OrthoDB" id="9805576at2"/>
<evidence type="ECO:0000259" key="10">
    <source>
        <dbReference type="Pfam" id="PF00370"/>
    </source>
</evidence>
<dbReference type="EC" id="2.7.1.16" evidence="7 8"/>
<keyword evidence="5 7" id="KW-0054">Arabinose catabolism</keyword>
<accession>A0A0A6V9U5</accession>
<name>A0A0A6V9U5_9BACI</name>
<dbReference type="UniPathway" id="UPA00145">
    <property type="reaction ID" value="UER00566"/>
</dbReference>
<evidence type="ECO:0000259" key="11">
    <source>
        <dbReference type="Pfam" id="PF02782"/>
    </source>
</evidence>
<keyword evidence="1 7" id="KW-0808">Transferase</keyword>
<dbReference type="GO" id="GO:0005524">
    <property type="term" value="F:ATP binding"/>
    <property type="evidence" value="ECO:0007669"/>
    <property type="project" value="UniProtKB-UniRule"/>
</dbReference>
<dbReference type="InterPro" id="IPR005929">
    <property type="entry name" value="Ribulokinase"/>
</dbReference>
<dbReference type="GO" id="GO:0019569">
    <property type="term" value="P:L-arabinose catabolic process to D-xylulose 5-phosphate"/>
    <property type="evidence" value="ECO:0007669"/>
    <property type="project" value="UniProtKB-UniRule"/>
</dbReference>
<dbReference type="STRING" id="363870.NG54_16205"/>
<dbReference type="PANTHER" id="PTHR43435">
    <property type="entry name" value="RIBULOKINASE"/>
    <property type="match status" value="1"/>
</dbReference>
<evidence type="ECO:0000256" key="5">
    <source>
        <dbReference type="ARBA" id="ARBA00022935"/>
    </source>
</evidence>
<evidence type="ECO:0000313" key="12">
    <source>
        <dbReference type="EMBL" id="KHD84341.1"/>
    </source>
</evidence>
<keyword evidence="2 7" id="KW-0547">Nucleotide-binding</keyword>
<dbReference type="CDD" id="cd07781">
    <property type="entry name" value="ASKHA_NBD_FGGY_L-RBK"/>
    <property type="match status" value="1"/>
</dbReference>
<evidence type="ECO:0000256" key="3">
    <source>
        <dbReference type="ARBA" id="ARBA00022777"/>
    </source>
</evidence>
<protein>
    <recommendedName>
        <fullName evidence="7 8">Ribulokinase</fullName>
        <ecNumber evidence="7 8">2.7.1.16</ecNumber>
    </recommendedName>
</protein>
<dbReference type="GO" id="GO:0005737">
    <property type="term" value="C:cytoplasm"/>
    <property type="evidence" value="ECO:0007669"/>
    <property type="project" value="TreeGrafter"/>
</dbReference>
<keyword evidence="4 7" id="KW-0067">ATP-binding</keyword>
<evidence type="ECO:0000256" key="9">
    <source>
        <dbReference type="RuleBase" id="RU003455"/>
    </source>
</evidence>
<dbReference type="GO" id="GO:0019150">
    <property type="term" value="F:D-ribulokinase activity"/>
    <property type="evidence" value="ECO:0007669"/>
    <property type="project" value="TreeGrafter"/>
</dbReference>
<comment type="pathway">
    <text evidence="7 9">Carbohydrate degradation; L-arabinose degradation via L-ribulose; D-xylulose 5-phosphate from L-arabinose (bacterial route): step 2/3.</text>
</comment>
<comment type="catalytic activity">
    <reaction evidence="7">
        <text>D-ribulose + ATP = D-ribulose 5-phosphate + ADP + H(+)</text>
        <dbReference type="Rhea" id="RHEA:17601"/>
        <dbReference type="ChEBI" id="CHEBI:15378"/>
        <dbReference type="ChEBI" id="CHEBI:17173"/>
        <dbReference type="ChEBI" id="CHEBI:30616"/>
        <dbReference type="ChEBI" id="CHEBI:58121"/>
        <dbReference type="ChEBI" id="CHEBI:456216"/>
        <dbReference type="EC" id="2.7.1.16"/>
    </reaction>
</comment>
<dbReference type="Gene3D" id="3.30.420.40">
    <property type="match status" value="2"/>
</dbReference>
<evidence type="ECO:0000313" key="13">
    <source>
        <dbReference type="Proteomes" id="UP000030588"/>
    </source>
</evidence>
<comment type="similarity">
    <text evidence="7 9">Belongs to the ribulokinase family.</text>
</comment>
<dbReference type="InterPro" id="IPR043129">
    <property type="entry name" value="ATPase_NBD"/>
</dbReference>
<dbReference type="Pfam" id="PF00370">
    <property type="entry name" value="FGGY_N"/>
    <property type="match status" value="1"/>
</dbReference>
<evidence type="ECO:0000256" key="8">
    <source>
        <dbReference type="NCBIfam" id="TIGR01234"/>
    </source>
</evidence>
<dbReference type="AlphaFoldDB" id="A0A0A6V9U5"/>
<dbReference type="InterPro" id="IPR018484">
    <property type="entry name" value="FGGY_N"/>
</dbReference>
<proteinExistence type="inferred from homology"/>
<dbReference type="RefSeq" id="WP_025730481.1">
    <property type="nucleotide sequence ID" value="NZ_JRUN01000068.1"/>
</dbReference>
<evidence type="ECO:0000256" key="6">
    <source>
        <dbReference type="ARBA" id="ARBA00023277"/>
    </source>
</evidence>
<keyword evidence="3 7" id="KW-0418">Kinase</keyword>
<dbReference type="SUPFAM" id="SSF53067">
    <property type="entry name" value="Actin-like ATPase domain"/>
    <property type="match status" value="2"/>
</dbReference>
<dbReference type="InterPro" id="IPR018485">
    <property type="entry name" value="FGGY_C"/>
</dbReference>
<evidence type="ECO:0000256" key="1">
    <source>
        <dbReference type="ARBA" id="ARBA00022679"/>
    </source>
</evidence>
<dbReference type="Proteomes" id="UP000030588">
    <property type="component" value="Unassembled WGS sequence"/>
</dbReference>
<reference evidence="12 13" key="1">
    <citation type="submission" date="2014-10" db="EMBL/GenBank/DDBJ databases">
        <title>Draft genome of phytase producing Bacillus ginsengihumi strain M2.11.</title>
        <authorList>
            <person name="Toymentseva A."/>
            <person name="Boulygina E.A."/>
            <person name="Kazakov S.V."/>
            <person name="Kayumov I."/>
            <person name="Suleimanova A.D."/>
            <person name="Mardanova A.M."/>
            <person name="Maria S.N."/>
            <person name="Sergey M.Y."/>
            <person name="Sharipova M.R."/>
        </authorList>
    </citation>
    <scope>NUCLEOTIDE SEQUENCE [LARGE SCALE GENOMIC DNA]</scope>
    <source>
        <strain evidence="12 13">M2.11</strain>
    </source>
</reference>
<feature type="domain" description="Carbohydrate kinase FGGY C-terminal" evidence="11">
    <location>
        <begin position="291"/>
        <end position="488"/>
    </location>
</feature>
<dbReference type="Pfam" id="PF02782">
    <property type="entry name" value="FGGY_C"/>
    <property type="match status" value="1"/>
</dbReference>
<dbReference type="GO" id="GO:0008741">
    <property type="term" value="F:ribulokinase activity"/>
    <property type="evidence" value="ECO:0007669"/>
    <property type="project" value="UniProtKB-UniRule"/>
</dbReference>
<keyword evidence="6 7" id="KW-0119">Carbohydrate metabolism</keyword>